<name>A0A330LAA6_9BACT</name>
<proteinExistence type="predicted"/>
<dbReference type="InParanoid" id="A0A330LAA6"/>
<sequence>MTVIAYRCSTPHSFRFSCKNEKAENEGHEETLRFILSIVGTLLQREGACQSVVLLILSFQLAP</sequence>
<organism evidence="1 2">
    <name type="scientific">Nitrospira lenta</name>
    <dbReference type="NCBI Taxonomy" id="1436998"/>
    <lineage>
        <taxon>Bacteria</taxon>
        <taxon>Pseudomonadati</taxon>
        <taxon>Nitrospirota</taxon>
        <taxon>Nitrospiria</taxon>
        <taxon>Nitrospirales</taxon>
        <taxon>Nitrospiraceae</taxon>
        <taxon>Nitrospira</taxon>
    </lineage>
</organism>
<reference evidence="2" key="1">
    <citation type="submission" date="2018-04" db="EMBL/GenBank/DDBJ databases">
        <authorList>
            <person name="Lucker S."/>
            <person name="Sakoula D."/>
        </authorList>
    </citation>
    <scope>NUCLEOTIDE SEQUENCE [LARGE SCALE GENOMIC DNA]</scope>
</reference>
<dbReference type="AlphaFoldDB" id="A0A330LAA6"/>
<keyword evidence="2" id="KW-1185">Reference proteome</keyword>
<protein>
    <submittedName>
        <fullName evidence="1">Uncharacterized protein</fullName>
    </submittedName>
</protein>
<dbReference type="EMBL" id="OUNR01000001">
    <property type="protein sequence ID" value="SPP63886.1"/>
    <property type="molecule type" value="Genomic_DNA"/>
</dbReference>
<dbReference type="Proteomes" id="UP000248168">
    <property type="component" value="Unassembled WGS sequence"/>
</dbReference>
<evidence type="ECO:0000313" key="2">
    <source>
        <dbReference type="Proteomes" id="UP000248168"/>
    </source>
</evidence>
<gene>
    <name evidence="1" type="ORF">NITLEN_10972</name>
</gene>
<accession>A0A330LAA6</accession>
<evidence type="ECO:0000313" key="1">
    <source>
        <dbReference type="EMBL" id="SPP63886.1"/>
    </source>
</evidence>